<evidence type="ECO:0000256" key="1">
    <source>
        <dbReference type="HAMAP-Rule" id="MF_00598"/>
    </source>
</evidence>
<evidence type="ECO:0000313" key="3">
    <source>
        <dbReference type="EMBL" id="WWY02385.1"/>
    </source>
</evidence>
<dbReference type="EMBL" id="CP146598">
    <property type="protein sequence ID" value="WWY02385.1"/>
    <property type="molecule type" value="Genomic_DNA"/>
</dbReference>
<evidence type="ECO:0000313" key="2">
    <source>
        <dbReference type="EMBL" id="MDD9327892.1"/>
    </source>
</evidence>
<dbReference type="PANTHER" id="PTHR38692">
    <property type="entry name" value="PROTEIN SMG"/>
    <property type="match status" value="1"/>
</dbReference>
<dbReference type="PANTHER" id="PTHR38692:SF1">
    <property type="entry name" value="PROTEIN SMG"/>
    <property type="match status" value="1"/>
</dbReference>
<sequence length="151" mass="16955">MAELIAFLIEHFHDFDACPPEQDLGELLEEEGFGEQEIGQLLMLVQVLKEESVWQSEAPGGGSMRVYWPEEADWLPNDVRGLLHFLHQAGALNDVQREFVIHALMNLPAEELSADLTKVITLLVLWAQKAELPVLVGDDLMMALHGRAVMQ</sequence>
<protein>
    <recommendedName>
        <fullName evidence="1">Protein Smg homolog</fullName>
    </recommendedName>
</protein>
<dbReference type="AlphaFoldDB" id="A0A9X4E1L8"/>
<dbReference type="Pfam" id="PF04361">
    <property type="entry name" value="DUF494"/>
    <property type="match status" value="1"/>
</dbReference>
<name>A0A9X4E1L8_9NEIS</name>
<dbReference type="InterPro" id="IPR007456">
    <property type="entry name" value="Smg"/>
</dbReference>
<evidence type="ECO:0000313" key="4">
    <source>
        <dbReference type="Proteomes" id="UP001149607"/>
    </source>
</evidence>
<dbReference type="HAMAP" id="MF_00598">
    <property type="entry name" value="Smg"/>
    <property type="match status" value="1"/>
</dbReference>
<dbReference type="Proteomes" id="UP001149607">
    <property type="component" value="Chromosome"/>
</dbReference>
<comment type="similarity">
    <text evidence="1">Belongs to the Smg family.</text>
</comment>
<organism evidence="2">
    <name type="scientific">Neisseria leonii</name>
    <dbReference type="NCBI Taxonomy" id="2995413"/>
    <lineage>
        <taxon>Bacteria</taxon>
        <taxon>Pseudomonadati</taxon>
        <taxon>Pseudomonadota</taxon>
        <taxon>Betaproteobacteria</taxon>
        <taxon>Neisseriales</taxon>
        <taxon>Neisseriaceae</taxon>
        <taxon>Neisseria</taxon>
    </lineage>
</organism>
<dbReference type="EMBL" id="JAPQFL010000003">
    <property type="protein sequence ID" value="MDD9327892.1"/>
    <property type="molecule type" value="Genomic_DNA"/>
</dbReference>
<dbReference type="RefSeq" id="WP_274571709.1">
    <property type="nucleotide sequence ID" value="NZ_CP145606.1"/>
</dbReference>
<reference evidence="3" key="2">
    <citation type="submission" date="2024-02" db="EMBL/GenBank/DDBJ databases">
        <title>Neisseria leonii sp. nov.</title>
        <authorList>
            <person name="Boutroux M."/>
            <person name="Favre-Rochex S."/>
            <person name="Gorgette O."/>
            <person name="Touak G."/>
            <person name="Muhle E."/>
            <person name="Chesneau O."/>
            <person name="Clermont D."/>
            <person name="Rahi P."/>
        </authorList>
    </citation>
    <scope>NUCLEOTIDE SEQUENCE</scope>
    <source>
        <strain evidence="3">51.81</strain>
    </source>
</reference>
<gene>
    <name evidence="1" type="primary">smg</name>
    <name evidence="2" type="ORF">ORY91_001306</name>
    <name evidence="3" type="ORF">V9W64_06550</name>
</gene>
<accession>A0A9X4E1L8</accession>
<reference evidence="2" key="1">
    <citation type="submission" date="2022-10" db="EMBL/GenBank/DDBJ databases">
        <authorList>
            <person name="Boutroux M."/>
        </authorList>
    </citation>
    <scope>NUCLEOTIDE SEQUENCE</scope>
    <source>
        <strain evidence="2">51.81</strain>
    </source>
</reference>
<keyword evidence="4" id="KW-1185">Reference proteome</keyword>
<proteinExistence type="inferred from homology"/>